<dbReference type="EMBL" id="CP043404">
    <property type="protein sequence ID" value="QEK63666.1"/>
    <property type="molecule type" value="Genomic_DNA"/>
</dbReference>
<proteinExistence type="predicted"/>
<name>A0A5C0WHF3_BACIA</name>
<feature type="transmembrane region" description="Helical" evidence="1">
    <location>
        <begin position="51"/>
        <end position="67"/>
    </location>
</feature>
<keyword evidence="1" id="KW-0812">Transmembrane</keyword>
<sequence>MFSSILMVFLALCVLGAGFLTLKRELAADPPVFASKKEAKEEMLGLFHDRGFFYLTAIALFMQVVIKKDQIAPFDFFQAFLASSGIQALFYLMKRKDLGVKAGLVVVVSCIFLFF</sequence>
<reference evidence="2 3" key="1">
    <citation type="journal article" date="2018" name="Plant Biotechnol. Rep.">
        <title>Diversity and antifungal activity of endophytic bacteria associated with Panax ginseng seedlings.</title>
        <authorList>
            <person name="Park J.M."/>
            <person name="Hong C.E."/>
            <person name="Jo S.H."/>
        </authorList>
    </citation>
    <scope>NUCLEOTIDE SEQUENCE [LARGE SCALE GENOMIC DNA]</scope>
    <source>
        <strain evidence="2 3">PgKB20</strain>
    </source>
</reference>
<keyword evidence="1" id="KW-0472">Membrane</keyword>
<dbReference type="RefSeq" id="WP_149126184.1">
    <property type="nucleotide sequence ID" value="NZ_CP043404.1"/>
</dbReference>
<keyword evidence="3" id="KW-1185">Reference proteome</keyword>
<accession>A0A5C0WHF3</accession>
<dbReference type="AlphaFoldDB" id="A0A5C0WHF3"/>
<organism evidence="2 3">
    <name type="scientific">Bacillus safensis</name>
    <dbReference type="NCBI Taxonomy" id="561879"/>
    <lineage>
        <taxon>Bacteria</taxon>
        <taxon>Bacillati</taxon>
        <taxon>Bacillota</taxon>
        <taxon>Bacilli</taxon>
        <taxon>Bacillales</taxon>
        <taxon>Bacillaceae</taxon>
        <taxon>Bacillus</taxon>
    </lineage>
</organism>
<evidence type="ECO:0000256" key="1">
    <source>
        <dbReference type="SAM" id="Phobius"/>
    </source>
</evidence>
<dbReference type="GeneID" id="61768682"/>
<dbReference type="Proteomes" id="UP000325032">
    <property type="component" value="Chromosome"/>
</dbReference>
<feature type="transmembrane region" description="Helical" evidence="1">
    <location>
        <begin position="74"/>
        <end position="92"/>
    </location>
</feature>
<gene>
    <name evidence="2" type="ORF">FX981_01907</name>
</gene>
<keyword evidence="1" id="KW-1133">Transmembrane helix</keyword>
<evidence type="ECO:0000313" key="2">
    <source>
        <dbReference type="EMBL" id="QEK63666.1"/>
    </source>
</evidence>
<evidence type="ECO:0000313" key="3">
    <source>
        <dbReference type="Proteomes" id="UP000325032"/>
    </source>
</evidence>
<protein>
    <submittedName>
        <fullName evidence="2">Uncharacterized protein</fullName>
    </submittedName>
</protein>